<reference evidence="2 3" key="1">
    <citation type="submission" date="2020-08" db="EMBL/GenBank/DDBJ databases">
        <title>A Genomic Blueprint of the Chicken Gut Microbiome.</title>
        <authorList>
            <person name="Gilroy R."/>
            <person name="Ravi A."/>
            <person name="Getino M."/>
            <person name="Pursley I."/>
            <person name="Horton D.L."/>
            <person name="Alikhan N.-F."/>
            <person name="Baker D."/>
            <person name="Gharbi K."/>
            <person name="Hall N."/>
            <person name="Watson M."/>
            <person name="Adriaenssens E.M."/>
            <person name="Foster-Nyarko E."/>
            <person name="Jarju S."/>
            <person name="Secka A."/>
            <person name="Antonio M."/>
            <person name="Oren A."/>
            <person name="Chaudhuri R."/>
            <person name="La Ragione R.M."/>
            <person name="Hildebrand F."/>
            <person name="Pallen M.J."/>
        </authorList>
    </citation>
    <scope>NUCLEOTIDE SEQUENCE [LARGE SCALE GENOMIC DNA]</scope>
    <source>
        <strain evidence="2 3">Sa1BUA6</strain>
    </source>
</reference>
<feature type="domain" description="NmrA-like" evidence="1">
    <location>
        <begin position="2"/>
        <end position="249"/>
    </location>
</feature>
<dbReference type="CDD" id="cd05269">
    <property type="entry name" value="TMR_SDR_a"/>
    <property type="match status" value="1"/>
</dbReference>
<dbReference type="InterPro" id="IPR008030">
    <property type="entry name" value="NmrA-like"/>
</dbReference>
<name>A0ABR8VTX8_9GAMM</name>
<dbReference type="InterPro" id="IPR036291">
    <property type="entry name" value="NAD(P)-bd_dom_sf"/>
</dbReference>
<organism evidence="2 3">
    <name type="scientific">Acinetobacter pecorum</name>
    <dbReference type="NCBI Taxonomy" id="2762215"/>
    <lineage>
        <taxon>Bacteria</taxon>
        <taxon>Pseudomonadati</taxon>
        <taxon>Pseudomonadota</taxon>
        <taxon>Gammaproteobacteria</taxon>
        <taxon>Moraxellales</taxon>
        <taxon>Moraxellaceae</taxon>
        <taxon>Acinetobacter</taxon>
    </lineage>
</organism>
<dbReference type="PANTHER" id="PTHR47129">
    <property type="entry name" value="QUINONE OXIDOREDUCTASE 2"/>
    <property type="match status" value="1"/>
</dbReference>
<gene>
    <name evidence="2" type="ORF">H9629_02520</name>
</gene>
<dbReference type="Proteomes" id="UP000621930">
    <property type="component" value="Unassembled WGS sequence"/>
</dbReference>
<protein>
    <submittedName>
        <fullName evidence="2">SDR family oxidoreductase</fullName>
    </submittedName>
</protein>
<evidence type="ECO:0000259" key="1">
    <source>
        <dbReference type="Pfam" id="PF05368"/>
    </source>
</evidence>
<dbReference type="PANTHER" id="PTHR47129:SF1">
    <property type="entry name" value="NMRA-LIKE DOMAIN-CONTAINING PROTEIN"/>
    <property type="match status" value="1"/>
</dbReference>
<keyword evidence="3" id="KW-1185">Reference proteome</keyword>
<dbReference type="SUPFAM" id="SSF51735">
    <property type="entry name" value="NAD(P)-binding Rossmann-fold domains"/>
    <property type="match status" value="1"/>
</dbReference>
<sequence>MKIAITGATGHLGHLVIQHLLHQTSANNIVALVRNVEKAESFQNQGIEVRHFDYDQIESLQPALQGVDKLLLISASEIGRRTPQHKAVIDAAVAAKVPYIAYTSLLRADTSRLSLAQEHRETEQFIHDSGLKYTLLRNNWYIENYLANIQHTIDSGIFYGAAQDALISAAPREDYAEAAANVLLGSDHDNRTYELASSKAFTFDTLTKTISEISSKTVIYKNLSAENYKQMLLQAGLPESLAETMVEADVEATRGAFFSESKDLENLLKRPTTPIETTVKSSLTSF</sequence>
<dbReference type="InterPro" id="IPR052718">
    <property type="entry name" value="NmrA-type_oxidoreductase"/>
</dbReference>
<proteinExistence type="predicted"/>
<evidence type="ECO:0000313" key="2">
    <source>
        <dbReference type="EMBL" id="MBD8008222.1"/>
    </source>
</evidence>
<dbReference type="RefSeq" id="WP_064101397.1">
    <property type="nucleotide sequence ID" value="NZ_JACSPT010000002.1"/>
</dbReference>
<dbReference type="Gene3D" id="3.40.50.720">
    <property type="entry name" value="NAD(P)-binding Rossmann-like Domain"/>
    <property type="match status" value="1"/>
</dbReference>
<comment type="caution">
    <text evidence="2">The sequence shown here is derived from an EMBL/GenBank/DDBJ whole genome shotgun (WGS) entry which is preliminary data.</text>
</comment>
<evidence type="ECO:0000313" key="3">
    <source>
        <dbReference type="Proteomes" id="UP000621930"/>
    </source>
</evidence>
<accession>A0ABR8VTX8</accession>
<dbReference type="Gene3D" id="3.90.25.10">
    <property type="entry name" value="UDP-galactose 4-epimerase, domain 1"/>
    <property type="match status" value="1"/>
</dbReference>
<dbReference type="Pfam" id="PF05368">
    <property type="entry name" value="NmrA"/>
    <property type="match status" value="1"/>
</dbReference>
<dbReference type="EMBL" id="JACSPT010000002">
    <property type="protein sequence ID" value="MBD8008222.1"/>
    <property type="molecule type" value="Genomic_DNA"/>
</dbReference>